<evidence type="ECO:0008006" key="7">
    <source>
        <dbReference type="Google" id="ProtNLM"/>
    </source>
</evidence>
<protein>
    <recommendedName>
        <fullName evidence="7">OPA3-like protein</fullName>
    </recommendedName>
</protein>
<keyword evidence="6" id="KW-1185">Reference proteome</keyword>
<evidence type="ECO:0000313" key="6">
    <source>
        <dbReference type="Proteomes" id="UP000030752"/>
    </source>
</evidence>
<evidence type="ECO:0000256" key="3">
    <source>
        <dbReference type="SAM" id="Coils"/>
    </source>
</evidence>
<dbReference type="GeneID" id="19975208"/>
<dbReference type="PANTHER" id="PTHR12499:SF0">
    <property type="entry name" value="OPTIC ATROPHY 3 PROTEIN"/>
    <property type="match status" value="1"/>
</dbReference>
<dbReference type="EMBL" id="KB822724">
    <property type="protein sequence ID" value="ETN36882.1"/>
    <property type="molecule type" value="Genomic_DNA"/>
</dbReference>
<dbReference type="Proteomes" id="UP000030752">
    <property type="component" value="Unassembled WGS sequence"/>
</dbReference>
<accession>W2RK89</accession>
<dbReference type="InParanoid" id="W2RK89"/>
<dbReference type="eggNOG" id="KOG3335">
    <property type="taxonomic scope" value="Eukaryota"/>
</dbReference>
<dbReference type="InterPro" id="IPR010754">
    <property type="entry name" value="OPA3-like"/>
</dbReference>
<dbReference type="GO" id="GO:0005739">
    <property type="term" value="C:mitochondrion"/>
    <property type="evidence" value="ECO:0007669"/>
    <property type="project" value="TreeGrafter"/>
</dbReference>
<name>W2RK89_CYPE1</name>
<dbReference type="HOGENOM" id="CLU_074707_1_0_1"/>
<reference evidence="5 6" key="1">
    <citation type="submission" date="2013-03" db="EMBL/GenBank/DDBJ databases">
        <title>The Genome Sequence of Phialophora europaea CBS 101466.</title>
        <authorList>
            <consortium name="The Broad Institute Genomics Platform"/>
            <person name="Cuomo C."/>
            <person name="de Hoog S."/>
            <person name="Gorbushina A."/>
            <person name="Walker B."/>
            <person name="Young S.K."/>
            <person name="Zeng Q."/>
            <person name="Gargeya S."/>
            <person name="Fitzgerald M."/>
            <person name="Haas B."/>
            <person name="Abouelleil A."/>
            <person name="Allen A.W."/>
            <person name="Alvarado L."/>
            <person name="Arachchi H.M."/>
            <person name="Berlin A.M."/>
            <person name="Chapman S.B."/>
            <person name="Gainer-Dewar J."/>
            <person name="Goldberg J."/>
            <person name="Griggs A."/>
            <person name="Gujja S."/>
            <person name="Hansen M."/>
            <person name="Howarth C."/>
            <person name="Imamovic A."/>
            <person name="Ireland A."/>
            <person name="Larimer J."/>
            <person name="McCowan C."/>
            <person name="Murphy C."/>
            <person name="Pearson M."/>
            <person name="Poon T.W."/>
            <person name="Priest M."/>
            <person name="Roberts A."/>
            <person name="Saif S."/>
            <person name="Shea T."/>
            <person name="Sisk P."/>
            <person name="Sykes S."/>
            <person name="Wortman J."/>
            <person name="Nusbaum C."/>
            <person name="Birren B."/>
        </authorList>
    </citation>
    <scope>NUCLEOTIDE SEQUENCE [LARGE SCALE GENOMIC DNA]</scope>
    <source>
        <strain evidence="5 6">CBS 101466</strain>
    </source>
</reference>
<dbReference type="Pfam" id="PF07047">
    <property type="entry name" value="OPA3"/>
    <property type="match status" value="1"/>
</dbReference>
<feature type="region of interest" description="Disordered" evidence="4">
    <location>
        <begin position="262"/>
        <end position="292"/>
    </location>
</feature>
<organism evidence="5 6">
    <name type="scientific">Cyphellophora europaea (strain CBS 101466)</name>
    <name type="common">Phialophora europaea</name>
    <dbReference type="NCBI Taxonomy" id="1220924"/>
    <lineage>
        <taxon>Eukaryota</taxon>
        <taxon>Fungi</taxon>
        <taxon>Dikarya</taxon>
        <taxon>Ascomycota</taxon>
        <taxon>Pezizomycotina</taxon>
        <taxon>Eurotiomycetes</taxon>
        <taxon>Chaetothyriomycetidae</taxon>
        <taxon>Chaetothyriales</taxon>
        <taxon>Cyphellophoraceae</taxon>
        <taxon>Cyphellophora</taxon>
    </lineage>
</organism>
<evidence type="ECO:0000256" key="4">
    <source>
        <dbReference type="SAM" id="MobiDB-lite"/>
    </source>
</evidence>
<evidence type="ECO:0000313" key="5">
    <source>
        <dbReference type="EMBL" id="ETN36882.1"/>
    </source>
</evidence>
<dbReference type="OrthoDB" id="2129069at2759"/>
<dbReference type="GO" id="GO:0019216">
    <property type="term" value="P:regulation of lipid metabolic process"/>
    <property type="evidence" value="ECO:0007669"/>
    <property type="project" value="TreeGrafter"/>
</dbReference>
<dbReference type="AlphaFoldDB" id="W2RK89"/>
<dbReference type="PANTHER" id="PTHR12499">
    <property type="entry name" value="OPTIC ATROPHY 3 PROTEIN OPA3"/>
    <property type="match status" value="1"/>
</dbReference>
<feature type="region of interest" description="Disordered" evidence="4">
    <location>
        <begin position="67"/>
        <end position="121"/>
    </location>
</feature>
<dbReference type="RefSeq" id="XP_008720414.1">
    <property type="nucleotide sequence ID" value="XM_008722192.1"/>
</dbReference>
<keyword evidence="2 3" id="KW-0175">Coiled coil</keyword>
<feature type="coiled-coil region" evidence="3">
    <location>
        <begin position="169"/>
        <end position="196"/>
    </location>
</feature>
<feature type="compositionally biased region" description="Basic and acidic residues" evidence="4">
    <location>
        <begin position="262"/>
        <end position="277"/>
    </location>
</feature>
<proteinExistence type="inferred from homology"/>
<gene>
    <name evidence="5" type="ORF">HMPREF1541_07869</name>
</gene>
<evidence type="ECO:0000256" key="1">
    <source>
        <dbReference type="ARBA" id="ARBA00007584"/>
    </source>
</evidence>
<dbReference type="VEuPathDB" id="FungiDB:HMPREF1541_07869"/>
<comment type="similarity">
    <text evidence="1">Belongs to the OPA3 family.</text>
</comment>
<sequence>MSLALKFTSLAIRTLSKPIANFIKQQAREHPGFRGTCIAFAQRLHRIDMRWRIGLLQDAAAIERQSQREAARETAKRHKHEIPTVKTEAQTKADEAAASKSAKDSAEPPKPKKQEPRIRPLSEAKAIESGANFISETFLFGVAAALIFFESWRSRRKDAARRDDVADRLSDLEESEAAARTALVELEREVLRLRAKHNLDGTKRILPKEVYEPREENEEVTKGWMTRIAAFIGRDMTEDKEARDALETNSPGPAEKILAKADKDLEEKKKQREREAELAQQQASETKPRENS</sequence>
<evidence type="ECO:0000256" key="2">
    <source>
        <dbReference type="ARBA" id="ARBA00023054"/>
    </source>
</evidence>
<feature type="compositionally biased region" description="Basic and acidic residues" evidence="4">
    <location>
        <begin position="89"/>
        <end position="121"/>
    </location>
</feature>